<dbReference type="EMBL" id="CM035425">
    <property type="protein sequence ID" value="KAH7331315.1"/>
    <property type="molecule type" value="Genomic_DNA"/>
</dbReference>
<evidence type="ECO:0000259" key="1">
    <source>
        <dbReference type="Pfam" id="PF23650"/>
    </source>
</evidence>
<protein>
    <recommendedName>
        <fullName evidence="1">DUF7148 domain-containing protein</fullName>
    </recommendedName>
</protein>
<dbReference type="Pfam" id="PF23650">
    <property type="entry name" value="DUF7148"/>
    <property type="match status" value="1"/>
</dbReference>
<dbReference type="GO" id="GO:0009535">
    <property type="term" value="C:chloroplast thylakoid membrane"/>
    <property type="evidence" value="ECO:0007669"/>
    <property type="project" value="TreeGrafter"/>
</dbReference>
<accession>A0A8T2SH03</accession>
<name>A0A8T2SH03_CERRI</name>
<dbReference type="GO" id="GO:0009570">
    <property type="term" value="C:chloroplast stroma"/>
    <property type="evidence" value="ECO:0007669"/>
    <property type="project" value="TreeGrafter"/>
</dbReference>
<evidence type="ECO:0000313" key="2">
    <source>
        <dbReference type="EMBL" id="KAH7331315.1"/>
    </source>
</evidence>
<dbReference type="OrthoDB" id="1930092at2759"/>
<proteinExistence type="predicted"/>
<comment type="caution">
    <text evidence="2">The sequence shown here is derived from an EMBL/GenBank/DDBJ whole genome shotgun (WGS) entry which is preliminary data.</text>
</comment>
<evidence type="ECO:0000313" key="3">
    <source>
        <dbReference type="Proteomes" id="UP000825935"/>
    </source>
</evidence>
<dbReference type="AlphaFoldDB" id="A0A8T2SH03"/>
<sequence>MAVVATISLQFPGQLRVQGHFSRGIPTAGFAQRTTTRILVRPTKLDFSFRSQASSSELAGASDWGEPVSLGTVKLPANVDLERLEVLLYQWGNSLTQNANLPLPVPIKVDKIEGGVRLGYIRLVDGAIENIAHIDCLVFPGTKDSSAMFRALRNGQLKDQVPPGEPVIMQSLLQCLKKSIELAKL</sequence>
<dbReference type="PANTHER" id="PTHR36352:SF1">
    <property type="entry name" value="EXPRESSED PROTEIN"/>
    <property type="match status" value="1"/>
</dbReference>
<dbReference type="PANTHER" id="PTHR36352">
    <property type="entry name" value="EXPRESSED PROTEIN"/>
    <property type="match status" value="1"/>
</dbReference>
<dbReference type="Proteomes" id="UP000825935">
    <property type="component" value="Chromosome 20"/>
</dbReference>
<organism evidence="2 3">
    <name type="scientific">Ceratopteris richardii</name>
    <name type="common">Triangle waterfern</name>
    <dbReference type="NCBI Taxonomy" id="49495"/>
    <lineage>
        <taxon>Eukaryota</taxon>
        <taxon>Viridiplantae</taxon>
        <taxon>Streptophyta</taxon>
        <taxon>Embryophyta</taxon>
        <taxon>Tracheophyta</taxon>
        <taxon>Polypodiopsida</taxon>
        <taxon>Polypodiidae</taxon>
        <taxon>Polypodiales</taxon>
        <taxon>Pteridineae</taxon>
        <taxon>Pteridaceae</taxon>
        <taxon>Parkerioideae</taxon>
        <taxon>Ceratopteris</taxon>
    </lineage>
</organism>
<keyword evidence="3" id="KW-1185">Reference proteome</keyword>
<reference evidence="2" key="1">
    <citation type="submission" date="2021-08" db="EMBL/GenBank/DDBJ databases">
        <title>WGS assembly of Ceratopteris richardii.</title>
        <authorList>
            <person name="Marchant D.B."/>
            <person name="Chen G."/>
            <person name="Jenkins J."/>
            <person name="Shu S."/>
            <person name="Leebens-Mack J."/>
            <person name="Grimwood J."/>
            <person name="Schmutz J."/>
            <person name="Soltis P."/>
            <person name="Soltis D."/>
            <person name="Chen Z.-H."/>
        </authorList>
    </citation>
    <scope>NUCLEOTIDE SEQUENCE</scope>
    <source>
        <strain evidence="2">Whitten #5841</strain>
        <tissue evidence="2">Leaf</tissue>
    </source>
</reference>
<gene>
    <name evidence="2" type="ORF">KP509_20G026100</name>
</gene>
<feature type="domain" description="DUF7148" evidence="1">
    <location>
        <begin position="65"/>
        <end position="184"/>
    </location>
</feature>
<dbReference type="OMA" id="QRHACTT"/>
<dbReference type="InterPro" id="IPR055572">
    <property type="entry name" value="DUF7148"/>
</dbReference>